<reference evidence="2" key="1">
    <citation type="submission" date="2018-11" db="EMBL/GenBank/DDBJ databases">
        <authorList>
            <consortium name="Pathogen Informatics"/>
        </authorList>
    </citation>
    <scope>NUCLEOTIDE SEQUENCE</scope>
</reference>
<dbReference type="Proteomes" id="UP000784294">
    <property type="component" value="Unassembled WGS sequence"/>
</dbReference>
<comment type="caution">
    <text evidence="2">The sequence shown here is derived from an EMBL/GenBank/DDBJ whole genome shotgun (WGS) entry which is preliminary data.</text>
</comment>
<evidence type="ECO:0000313" key="3">
    <source>
        <dbReference type="Proteomes" id="UP000784294"/>
    </source>
</evidence>
<feature type="compositionally biased region" description="Low complexity" evidence="1">
    <location>
        <begin position="44"/>
        <end position="57"/>
    </location>
</feature>
<gene>
    <name evidence="2" type="ORF">PXEA_LOCUS19792</name>
</gene>
<evidence type="ECO:0000256" key="1">
    <source>
        <dbReference type="SAM" id="MobiDB-lite"/>
    </source>
</evidence>
<proteinExistence type="predicted"/>
<dbReference type="AlphaFoldDB" id="A0A448X2R0"/>
<name>A0A448X2R0_9PLAT</name>
<organism evidence="2 3">
    <name type="scientific">Protopolystoma xenopodis</name>
    <dbReference type="NCBI Taxonomy" id="117903"/>
    <lineage>
        <taxon>Eukaryota</taxon>
        <taxon>Metazoa</taxon>
        <taxon>Spiralia</taxon>
        <taxon>Lophotrochozoa</taxon>
        <taxon>Platyhelminthes</taxon>
        <taxon>Monogenea</taxon>
        <taxon>Polyopisthocotylea</taxon>
        <taxon>Polystomatidea</taxon>
        <taxon>Polystomatidae</taxon>
        <taxon>Protopolystoma</taxon>
    </lineage>
</organism>
<protein>
    <submittedName>
        <fullName evidence="2">Uncharacterized protein</fullName>
    </submittedName>
</protein>
<keyword evidence="3" id="KW-1185">Reference proteome</keyword>
<evidence type="ECO:0000313" key="2">
    <source>
        <dbReference type="EMBL" id="VEL26352.1"/>
    </source>
</evidence>
<dbReference type="EMBL" id="CAAALY010079705">
    <property type="protein sequence ID" value="VEL26352.1"/>
    <property type="molecule type" value="Genomic_DNA"/>
</dbReference>
<sequence length="153" mass="16276">MPGISKEDGCIKNLVSAANNQILLCSLPAALQTAKKPKEKSFNSSSHTTRSLSRSSTPGELKPIKVKRRSTPGTNIDLDSRQNEETGTCVTFAEAAVDNNNTSAGAAVIDTNNIIEEGPEVNILGKLGDCVDNLTDKVSMILFLLITLAYILA</sequence>
<accession>A0A448X2R0</accession>
<feature type="region of interest" description="Disordered" evidence="1">
    <location>
        <begin position="36"/>
        <end position="81"/>
    </location>
</feature>